<dbReference type="Pfam" id="PF13692">
    <property type="entry name" value="Glyco_trans_1_4"/>
    <property type="match status" value="1"/>
</dbReference>
<accession>A0A212JH16</accession>
<protein>
    <recommendedName>
        <fullName evidence="2">Glycosyltransferase</fullName>
    </recommendedName>
</protein>
<dbReference type="AlphaFoldDB" id="A0A212JH16"/>
<evidence type="ECO:0008006" key="2">
    <source>
        <dbReference type="Google" id="ProtNLM"/>
    </source>
</evidence>
<dbReference type="CDD" id="cd03801">
    <property type="entry name" value="GT4_PimA-like"/>
    <property type="match status" value="1"/>
</dbReference>
<dbReference type="Gene3D" id="3.40.50.2000">
    <property type="entry name" value="Glycogen Phosphorylase B"/>
    <property type="match status" value="1"/>
</dbReference>
<dbReference type="PANTHER" id="PTHR12526:SF636">
    <property type="entry name" value="BLL3647 PROTEIN"/>
    <property type="match status" value="1"/>
</dbReference>
<dbReference type="PANTHER" id="PTHR12526">
    <property type="entry name" value="GLYCOSYLTRANSFERASE"/>
    <property type="match status" value="1"/>
</dbReference>
<dbReference type="SUPFAM" id="SSF53756">
    <property type="entry name" value="UDP-Glycosyltransferase/glycogen phosphorylase"/>
    <property type="match status" value="1"/>
</dbReference>
<dbReference type="GO" id="GO:0016757">
    <property type="term" value="F:glycosyltransferase activity"/>
    <property type="evidence" value="ECO:0007669"/>
    <property type="project" value="TreeGrafter"/>
</dbReference>
<dbReference type="EMBL" id="FLUQ01000001">
    <property type="protein sequence ID" value="SBV98701.1"/>
    <property type="molecule type" value="Genomic_DNA"/>
</dbReference>
<sequence length="410" mass="45360">MNSIFVNYHDFTSPSGMHIFHLANALAKLGVRCATYNGGKAETVARYGKPLFRAFDKRMSPRRFLAEINFDPKDTVIHCWTPREVSRLLTADLKAVFDAPVVVHMEDNEEAITAANLSAVPDEKRGTEEIWQSGGPLFGSSHPVRSREFMESAAGYTCIIEPLLDFKPVNVPGHVFWPSCEPEVFAIPAASSAEEKRRWGIAPGDKVLFYPGNVHPNNFQEVVQLYLAAAQLRAGGVPLRLLKFGVYPRRVIELLETIPHIHETVVDITDEITPAGIPEVMRAVDYLVQPGADNAFNRYRFPCKLPLFMASGRPVILPKTNLGNLLEDGVNCLLLQGEGTADEIAARLRELYENPGKAEAIGNAGRAFANEHFSWANSARGLKEFYGKILRKPNGPDVPYQTGETHAPIA</sequence>
<organism evidence="1">
    <name type="scientific">uncultured delta proteobacterium</name>
    <dbReference type="NCBI Taxonomy" id="34034"/>
    <lineage>
        <taxon>Bacteria</taxon>
        <taxon>Deltaproteobacteria</taxon>
        <taxon>environmental samples</taxon>
    </lineage>
</organism>
<name>A0A212JH16_9DELT</name>
<reference evidence="1" key="1">
    <citation type="submission" date="2016-04" db="EMBL/GenBank/DDBJ databases">
        <authorList>
            <person name="Evans L.H."/>
            <person name="Alamgir A."/>
            <person name="Owens N."/>
            <person name="Weber N.D."/>
            <person name="Virtaneva K."/>
            <person name="Barbian K."/>
            <person name="Babar A."/>
            <person name="Rosenke K."/>
        </authorList>
    </citation>
    <scope>NUCLEOTIDE SEQUENCE</scope>
    <source>
        <strain evidence="1">86</strain>
    </source>
</reference>
<gene>
    <name evidence="1" type="ORF">KL86DPRO_11433</name>
</gene>
<evidence type="ECO:0000313" key="1">
    <source>
        <dbReference type="EMBL" id="SBV98701.1"/>
    </source>
</evidence>
<proteinExistence type="predicted"/>